<dbReference type="EMBL" id="KE145360">
    <property type="protein sequence ID" value="EPE32053.1"/>
    <property type="molecule type" value="Genomic_DNA"/>
</dbReference>
<dbReference type="PANTHER" id="PTHR10587">
    <property type="entry name" value="GLYCOSYL TRANSFERASE-RELATED"/>
    <property type="match status" value="1"/>
</dbReference>
<dbReference type="Pfam" id="PF01522">
    <property type="entry name" value="Polysacc_deac_1"/>
    <property type="match status" value="1"/>
</dbReference>
<dbReference type="Proteomes" id="UP000016922">
    <property type="component" value="Unassembled WGS sequence"/>
</dbReference>
<dbReference type="PANTHER" id="PTHR10587:SF137">
    <property type="entry name" value="4-DEOXY-4-FORMAMIDO-L-ARABINOSE-PHOSPHOUNDECAPRENOL DEFORMYLASE ARND-RELATED"/>
    <property type="match status" value="1"/>
</dbReference>
<protein>
    <recommendedName>
        <fullName evidence="4">chitin deacetylase</fullName>
        <ecNumber evidence="4">3.5.1.41</ecNumber>
    </recommendedName>
</protein>
<evidence type="ECO:0000256" key="4">
    <source>
        <dbReference type="ARBA" id="ARBA00024056"/>
    </source>
</evidence>
<keyword evidence="7" id="KW-0378">Hydrolase</keyword>
<comment type="cofactor">
    <cofactor evidence="1">
        <name>Co(2+)</name>
        <dbReference type="ChEBI" id="CHEBI:48828"/>
    </cofactor>
</comment>
<dbReference type="GO" id="GO:0006032">
    <property type="term" value="P:chitin catabolic process"/>
    <property type="evidence" value="ECO:0007669"/>
    <property type="project" value="UniProtKB-KW"/>
</dbReference>
<sequence length="244" mass="26985">MLILLLLTLLCLAFLLAYIIYLPPRWLISYFQHRHPDVLFTFPLPPTQKTYALTIDDAPSAHTPALLSLLAHHNATATFFIIGSQISSVPNGRQILKDILSQGHEVGNHAVHDEPAISLPLPELSAQISELDAQLPKNSRGTKWFRPGSGFFSREMVKVVGELGYRTVLGNVYAHDAQIGWAGWNAWVIGRRVRRGGDVVIVHDRRSWSGRQLEGVLKGLGEKGWRGVSLGEMEGLVEEGKKGG</sequence>
<evidence type="ECO:0000313" key="7">
    <source>
        <dbReference type="EMBL" id="EPE32053.1"/>
    </source>
</evidence>
<proteinExistence type="predicted"/>
<dbReference type="InterPro" id="IPR002509">
    <property type="entry name" value="NODB_dom"/>
</dbReference>
<evidence type="ECO:0000313" key="8">
    <source>
        <dbReference type="Proteomes" id="UP000016922"/>
    </source>
</evidence>
<dbReference type="HOGENOM" id="CLU_021264_3_0_1"/>
<evidence type="ECO:0000256" key="1">
    <source>
        <dbReference type="ARBA" id="ARBA00001941"/>
    </source>
</evidence>
<evidence type="ECO:0000256" key="3">
    <source>
        <dbReference type="ARBA" id="ARBA00023285"/>
    </source>
</evidence>
<gene>
    <name evidence="7" type="ORF">GLAREA_12135</name>
</gene>
<dbReference type="STRING" id="1116229.S3E0I7"/>
<dbReference type="InterPro" id="IPR011330">
    <property type="entry name" value="Glyco_hydro/deAcase_b/a-brl"/>
</dbReference>
<dbReference type="RefSeq" id="XP_008081108.1">
    <property type="nucleotide sequence ID" value="XM_008082917.1"/>
</dbReference>
<keyword evidence="2" id="KW-0119">Carbohydrate metabolism</keyword>
<organism evidence="7 8">
    <name type="scientific">Glarea lozoyensis (strain ATCC 20868 / MF5171)</name>
    <dbReference type="NCBI Taxonomy" id="1116229"/>
    <lineage>
        <taxon>Eukaryota</taxon>
        <taxon>Fungi</taxon>
        <taxon>Dikarya</taxon>
        <taxon>Ascomycota</taxon>
        <taxon>Pezizomycotina</taxon>
        <taxon>Leotiomycetes</taxon>
        <taxon>Helotiales</taxon>
        <taxon>Helotiaceae</taxon>
        <taxon>Glarea</taxon>
    </lineage>
</organism>
<evidence type="ECO:0000259" key="6">
    <source>
        <dbReference type="PROSITE" id="PS51677"/>
    </source>
</evidence>
<dbReference type="GO" id="GO:0005975">
    <property type="term" value="P:carbohydrate metabolic process"/>
    <property type="evidence" value="ECO:0007669"/>
    <property type="project" value="InterPro"/>
</dbReference>
<dbReference type="PROSITE" id="PS51677">
    <property type="entry name" value="NODB"/>
    <property type="match status" value="1"/>
</dbReference>
<dbReference type="Gene3D" id="3.20.20.370">
    <property type="entry name" value="Glycoside hydrolase/deacetylase"/>
    <property type="match status" value="1"/>
</dbReference>
<dbReference type="GO" id="GO:0004099">
    <property type="term" value="F:chitin deacetylase activity"/>
    <property type="evidence" value="ECO:0007669"/>
    <property type="project" value="UniProtKB-EC"/>
</dbReference>
<dbReference type="SUPFAM" id="SSF88713">
    <property type="entry name" value="Glycoside hydrolase/deacetylase"/>
    <property type="match status" value="1"/>
</dbReference>
<keyword evidence="3" id="KW-0170">Cobalt</keyword>
<dbReference type="OMA" id="PNNYFRP"/>
<comment type="catalytic activity">
    <reaction evidence="5">
        <text>[(1-&gt;4)-N-acetyl-beta-D-glucosaminyl](n) + n H2O = chitosan + n acetate</text>
        <dbReference type="Rhea" id="RHEA:10464"/>
        <dbReference type="Rhea" id="RHEA-COMP:9593"/>
        <dbReference type="Rhea" id="RHEA-COMP:9597"/>
        <dbReference type="ChEBI" id="CHEBI:15377"/>
        <dbReference type="ChEBI" id="CHEBI:17029"/>
        <dbReference type="ChEBI" id="CHEBI:30089"/>
        <dbReference type="ChEBI" id="CHEBI:57704"/>
        <dbReference type="EC" id="3.5.1.41"/>
    </reaction>
    <physiologicalReaction direction="left-to-right" evidence="5">
        <dbReference type="Rhea" id="RHEA:10465"/>
    </physiologicalReaction>
</comment>
<reference evidence="7 8" key="1">
    <citation type="journal article" date="2013" name="BMC Genomics">
        <title>Genomics-driven discovery of the pneumocandin biosynthetic gene cluster in the fungus Glarea lozoyensis.</title>
        <authorList>
            <person name="Chen L."/>
            <person name="Yue Q."/>
            <person name="Zhang X."/>
            <person name="Xiang M."/>
            <person name="Wang C."/>
            <person name="Li S."/>
            <person name="Che Y."/>
            <person name="Ortiz-Lopez F.J."/>
            <person name="Bills G.F."/>
            <person name="Liu X."/>
            <person name="An Z."/>
        </authorList>
    </citation>
    <scope>NUCLEOTIDE SEQUENCE [LARGE SCALE GENOMIC DNA]</scope>
    <source>
        <strain evidence="8">ATCC 20868 / MF5171</strain>
    </source>
</reference>
<name>S3E0I7_GLAL2</name>
<keyword evidence="2" id="KW-0624">Polysaccharide degradation</keyword>
<keyword evidence="2" id="KW-0146">Chitin degradation</keyword>
<dbReference type="GeneID" id="19471176"/>
<accession>S3E0I7</accession>
<dbReference type="GO" id="GO:0009272">
    <property type="term" value="P:fungal-type cell wall biogenesis"/>
    <property type="evidence" value="ECO:0007669"/>
    <property type="project" value="UniProtKB-ARBA"/>
</dbReference>
<dbReference type="EC" id="3.5.1.41" evidence="4"/>
<dbReference type="AlphaFoldDB" id="S3E0I7"/>
<keyword evidence="8" id="KW-1185">Reference proteome</keyword>
<evidence type="ECO:0000256" key="5">
    <source>
        <dbReference type="ARBA" id="ARBA00048494"/>
    </source>
</evidence>
<feature type="domain" description="NodB homology" evidence="6">
    <location>
        <begin position="49"/>
        <end position="228"/>
    </location>
</feature>
<evidence type="ECO:0000256" key="2">
    <source>
        <dbReference type="ARBA" id="ARBA00023024"/>
    </source>
</evidence>
<dbReference type="InterPro" id="IPR050248">
    <property type="entry name" value="Polysacc_deacetylase_ArnD"/>
</dbReference>
<dbReference type="KEGG" id="glz:GLAREA_12135"/>
<dbReference type="eggNOG" id="ENOG502QUGV">
    <property type="taxonomic scope" value="Eukaryota"/>
</dbReference>
<dbReference type="OrthoDB" id="407355at2759"/>